<evidence type="ECO:0000313" key="1">
    <source>
        <dbReference type="EMBL" id="KVE24946.1"/>
    </source>
</evidence>
<protein>
    <submittedName>
        <fullName evidence="1">Uncharacterized protein</fullName>
    </submittedName>
</protein>
<gene>
    <name evidence="1" type="ORF">WS67_19960</name>
</gene>
<dbReference type="Proteomes" id="UP000062788">
    <property type="component" value="Unassembled WGS sequence"/>
</dbReference>
<evidence type="ECO:0000313" key="2">
    <source>
        <dbReference type="Proteomes" id="UP000062788"/>
    </source>
</evidence>
<accession>A0A103DYW3</accession>
<dbReference type="EMBL" id="LOWA01000048">
    <property type="protein sequence ID" value="KVE24946.1"/>
    <property type="molecule type" value="Genomic_DNA"/>
</dbReference>
<keyword evidence="2" id="KW-1185">Reference proteome</keyword>
<name>A0A103DYW3_9BURK</name>
<dbReference type="AlphaFoldDB" id="A0A103DYW3"/>
<organism evidence="1 2">
    <name type="scientific">Burkholderia singularis</name>
    <dbReference type="NCBI Taxonomy" id="1503053"/>
    <lineage>
        <taxon>Bacteria</taxon>
        <taxon>Pseudomonadati</taxon>
        <taxon>Pseudomonadota</taxon>
        <taxon>Betaproteobacteria</taxon>
        <taxon>Burkholderiales</taxon>
        <taxon>Burkholderiaceae</taxon>
        <taxon>Burkholderia</taxon>
        <taxon>pseudomallei group</taxon>
    </lineage>
</organism>
<comment type="caution">
    <text evidence="1">The sequence shown here is derived from an EMBL/GenBank/DDBJ whole genome shotgun (WGS) entry which is preliminary data.</text>
</comment>
<proteinExistence type="predicted"/>
<reference evidence="1 2" key="1">
    <citation type="submission" date="2015-11" db="EMBL/GenBank/DDBJ databases">
        <title>Expanding the genomic diversity of Burkholderia species for the development of highly accurate diagnostics.</title>
        <authorList>
            <person name="Sahl J."/>
            <person name="Keim P."/>
            <person name="Wagner D."/>
        </authorList>
    </citation>
    <scope>NUCLEOTIDE SEQUENCE [LARGE SCALE GENOMIC DNA]</scope>
    <source>
        <strain evidence="1 2">TSV85</strain>
    </source>
</reference>
<sequence>MGDCVAAARSAAFIVAQKPASGHWRQRLARAVAATAGAGAHARAAAGRVFAGRGASPQRARAFCRQPVWRASRSLSHCAAQGLIRVAWRGAMAPPQPAGAPRAAR</sequence>